<reference evidence="1 2" key="1">
    <citation type="submission" date="2019-02" db="EMBL/GenBank/DDBJ databases">
        <title>Hansschlegelia quercus sp. nov., a novel methylotrophic bacterium from buds of oak (Quercus robur L.).</title>
        <authorList>
            <person name="Agafonova N.V."/>
            <person name="Kaparullina E.N."/>
            <person name="Grouzdev D.S."/>
            <person name="Doronina N.V."/>
        </authorList>
    </citation>
    <scope>NUCLEOTIDE SEQUENCE [LARGE SCALE GENOMIC DNA]</scope>
    <source>
        <strain evidence="1 2">Dub</strain>
    </source>
</reference>
<accession>A0A4Q9GML0</accession>
<protein>
    <submittedName>
        <fullName evidence="1">Uncharacterized protein</fullName>
    </submittedName>
</protein>
<organism evidence="1 2">
    <name type="scientific">Hansschlegelia quercus</name>
    <dbReference type="NCBI Taxonomy" id="2528245"/>
    <lineage>
        <taxon>Bacteria</taxon>
        <taxon>Pseudomonadati</taxon>
        <taxon>Pseudomonadota</taxon>
        <taxon>Alphaproteobacteria</taxon>
        <taxon>Hyphomicrobiales</taxon>
        <taxon>Methylopilaceae</taxon>
        <taxon>Hansschlegelia</taxon>
    </lineage>
</organism>
<evidence type="ECO:0000313" key="1">
    <source>
        <dbReference type="EMBL" id="TBN54385.1"/>
    </source>
</evidence>
<sequence>MDRLSRRRLPPYTRRDTASYVAAMAAALRQLARKNDLATLAYLLDMARLEAETEARRAEDDNSGPILEGS</sequence>
<dbReference type="Proteomes" id="UP000291613">
    <property type="component" value="Unassembled WGS sequence"/>
</dbReference>
<keyword evidence="2" id="KW-1185">Reference proteome</keyword>
<name>A0A4Q9GML0_9HYPH</name>
<gene>
    <name evidence="1" type="ORF">EYR15_06000</name>
</gene>
<proteinExistence type="predicted"/>
<comment type="caution">
    <text evidence="1">The sequence shown here is derived from an EMBL/GenBank/DDBJ whole genome shotgun (WGS) entry which is preliminary data.</text>
</comment>
<dbReference type="EMBL" id="SIUB01000002">
    <property type="protein sequence ID" value="TBN54385.1"/>
    <property type="molecule type" value="Genomic_DNA"/>
</dbReference>
<evidence type="ECO:0000313" key="2">
    <source>
        <dbReference type="Proteomes" id="UP000291613"/>
    </source>
</evidence>
<dbReference type="AlphaFoldDB" id="A0A4Q9GML0"/>
<dbReference type="RefSeq" id="WP_131002056.1">
    <property type="nucleotide sequence ID" value="NZ_JBHSZR010000005.1"/>
</dbReference>